<dbReference type="PANTHER" id="PTHR31672:SF2">
    <property type="entry name" value="F-BOX DOMAIN-CONTAINING PROTEIN"/>
    <property type="match status" value="1"/>
</dbReference>
<dbReference type="PANTHER" id="PTHR31672">
    <property type="entry name" value="BNACNNG10540D PROTEIN"/>
    <property type="match status" value="1"/>
</dbReference>
<dbReference type="AlphaFoldDB" id="A0A4U6SSD2"/>
<name>A0A4U6SSD2_SETVI</name>
<dbReference type="SUPFAM" id="SSF81383">
    <property type="entry name" value="F-box domain"/>
    <property type="match status" value="1"/>
</dbReference>
<protein>
    <recommendedName>
        <fullName evidence="1">F-box domain-containing protein</fullName>
    </recommendedName>
</protein>
<proteinExistence type="predicted"/>
<dbReference type="InterPro" id="IPR036047">
    <property type="entry name" value="F-box-like_dom_sf"/>
</dbReference>
<feature type="domain" description="F-box" evidence="1">
    <location>
        <begin position="25"/>
        <end position="65"/>
    </location>
</feature>
<dbReference type="EMBL" id="CM016560">
    <property type="protein sequence ID" value="TKV91440.1"/>
    <property type="molecule type" value="Genomic_DNA"/>
</dbReference>
<dbReference type="SMART" id="SM00256">
    <property type="entry name" value="FBOX"/>
    <property type="match status" value="1"/>
</dbReference>
<evidence type="ECO:0000259" key="1">
    <source>
        <dbReference type="SMART" id="SM00256"/>
    </source>
</evidence>
<accession>A0A4U6SSD2</accession>
<sequence length="395" mass="43607">MATATGQRATKKRKAAEPAPCGVTLPDHLVAEVLVCLPATSLARLRCACRSWDAEISSRAFQERHHALAAAKLALLQPPMIINCNDCPSVIGSKTCFGLVLVETPCDAAYYVCNHTTGDILHLPPSHQKGCTAGIGFHASARELLTVGDAQGWKAPAAAHSLQPVFADGRIHWIFRTRYLFKPHGILSFSLADETFRRVAQPSFSTADLVPYYFNGDQQHEIQLWWNRGVSSESGEEVAVPVGKTLAELDGRLCMMRDVRHHSDVGGLLFEIWKLEDYEMGISWSLDYRIDRTPGRMAERLTTPWLVVLLRYLDGDEGSQSQGGNKRRLLLATTAREAHVYDPDSGTLRTVASIAGGGDSPNDSLRLVLYQESLVRFTGMKQGKGEIEFVKLEYN</sequence>
<gene>
    <name evidence="2" type="ORF">SEVIR_9G096800v2</name>
</gene>
<dbReference type="OMA" id="MIINCND"/>
<organism evidence="2 3">
    <name type="scientific">Setaria viridis</name>
    <name type="common">Green bristlegrass</name>
    <name type="synonym">Setaria italica subsp. viridis</name>
    <dbReference type="NCBI Taxonomy" id="4556"/>
    <lineage>
        <taxon>Eukaryota</taxon>
        <taxon>Viridiplantae</taxon>
        <taxon>Streptophyta</taxon>
        <taxon>Embryophyta</taxon>
        <taxon>Tracheophyta</taxon>
        <taxon>Spermatophyta</taxon>
        <taxon>Magnoliopsida</taxon>
        <taxon>Liliopsida</taxon>
        <taxon>Poales</taxon>
        <taxon>Poaceae</taxon>
        <taxon>PACMAD clade</taxon>
        <taxon>Panicoideae</taxon>
        <taxon>Panicodae</taxon>
        <taxon>Paniceae</taxon>
        <taxon>Cenchrinae</taxon>
        <taxon>Setaria</taxon>
    </lineage>
</organism>
<reference evidence="2" key="1">
    <citation type="submission" date="2019-03" db="EMBL/GenBank/DDBJ databases">
        <title>WGS assembly of Setaria viridis.</title>
        <authorList>
            <person name="Huang P."/>
            <person name="Jenkins J."/>
            <person name="Grimwood J."/>
            <person name="Barry K."/>
            <person name="Healey A."/>
            <person name="Mamidi S."/>
            <person name="Sreedasyam A."/>
            <person name="Shu S."/>
            <person name="Feldman M."/>
            <person name="Wu J."/>
            <person name="Yu Y."/>
            <person name="Chen C."/>
            <person name="Johnson J."/>
            <person name="Rokhsar D."/>
            <person name="Baxter I."/>
            <person name="Schmutz J."/>
            <person name="Brutnell T."/>
            <person name="Kellogg E."/>
        </authorList>
    </citation>
    <scope>NUCLEOTIDE SEQUENCE [LARGE SCALE GENOMIC DNA]</scope>
</reference>
<dbReference type="InterPro" id="IPR001810">
    <property type="entry name" value="F-box_dom"/>
</dbReference>
<dbReference type="Gramene" id="TKV91440">
    <property type="protein sequence ID" value="TKV91440"/>
    <property type="gene ID" value="SEVIR_9G096800v2"/>
</dbReference>
<evidence type="ECO:0000313" key="2">
    <source>
        <dbReference type="EMBL" id="TKV91440.1"/>
    </source>
</evidence>
<dbReference type="Pfam" id="PF00646">
    <property type="entry name" value="F-box"/>
    <property type="match status" value="1"/>
</dbReference>
<dbReference type="Proteomes" id="UP000298652">
    <property type="component" value="Chromosome 9"/>
</dbReference>
<dbReference type="InterPro" id="IPR050796">
    <property type="entry name" value="SCF_F-box_component"/>
</dbReference>
<keyword evidence="3" id="KW-1185">Reference proteome</keyword>
<evidence type="ECO:0000313" key="3">
    <source>
        <dbReference type="Proteomes" id="UP000298652"/>
    </source>
</evidence>